<dbReference type="Gene3D" id="3.30.70.20">
    <property type="match status" value="2"/>
</dbReference>
<dbReference type="Gene3D" id="3.30.2070.10">
    <property type="entry name" value="Formate dehydrogenase/DMSO reductase"/>
    <property type="match status" value="1"/>
</dbReference>
<dbReference type="EMBL" id="JACRUM010000001">
    <property type="protein sequence ID" value="MBC5862332.1"/>
    <property type="molecule type" value="Genomic_DNA"/>
</dbReference>
<accession>A0ABR7JCV6</accession>
<dbReference type="PROSITE" id="PS51379">
    <property type="entry name" value="4FE4S_FER_2"/>
    <property type="match status" value="3"/>
</dbReference>
<dbReference type="SUPFAM" id="SSF54862">
    <property type="entry name" value="4Fe-4S ferredoxins"/>
    <property type="match status" value="1"/>
</dbReference>
<protein>
    <submittedName>
        <fullName evidence="2">TAT-variant-translocated molybdopterin oxidoreductase</fullName>
    </submittedName>
</protein>
<dbReference type="SUPFAM" id="SSF53706">
    <property type="entry name" value="Formate dehydrogenase/DMSO reductase, domains 1-3"/>
    <property type="match status" value="1"/>
</dbReference>
<evidence type="ECO:0000259" key="1">
    <source>
        <dbReference type="PROSITE" id="PS51379"/>
    </source>
</evidence>
<feature type="domain" description="4Fe-4S ferredoxin-type" evidence="1">
    <location>
        <begin position="851"/>
        <end position="882"/>
    </location>
</feature>
<dbReference type="Gene3D" id="3.40.50.740">
    <property type="match status" value="1"/>
</dbReference>
<dbReference type="Proteomes" id="UP000621670">
    <property type="component" value="Unassembled WGS sequence"/>
</dbReference>
<dbReference type="PANTHER" id="PTHR42783">
    <property type="entry name" value="GLUTAMATE SYNTHASE [NADPH] SMALL CHAIN"/>
    <property type="match status" value="1"/>
</dbReference>
<proteinExistence type="predicted"/>
<dbReference type="NCBIfam" id="TIGR04519">
    <property type="entry name" value="MoCo_extend_TAT"/>
    <property type="match status" value="1"/>
</dbReference>
<organism evidence="2 3">
    <name type="scientific">Flavobacterium turcicum</name>
    <dbReference type="NCBI Taxonomy" id="2764718"/>
    <lineage>
        <taxon>Bacteria</taxon>
        <taxon>Pseudomonadati</taxon>
        <taxon>Bacteroidota</taxon>
        <taxon>Flavobacteriia</taxon>
        <taxon>Flavobacteriales</taxon>
        <taxon>Flavobacteriaceae</taxon>
        <taxon>Flavobacterium</taxon>
    </lineage>
</organism>
<comment type="caution">
    <text evidence="2">The sequence shown here is derived from an EMBL/GenBank/DDBJ whole genome shotgun (WGS) entry which is preliminary data.</text>
</comment>
<evidence type="ECO:0000313" key="3">
    <source>
        <dbReference type="Proteomes" id="UP000621670"/>
    </source>
</evidence>
<dbReference type="Pfam" id="PF13247">
    <property type="entry name" value="Fer4_11"/>
    <property type="match status" value="1"/>
</dbReference>
<sequence length="1030" mass="111743">MSSNKKYWKSVEELDKNSSIVEALRNNEFVEPIPTDEFLGNGDALSSSSTSRRDFLKYVGFSTAAATLAACEGPVNKSIPYVLQPEQIIPGVADYYATTVFDGFDFANLLVKTREGRPIKIDNNTIAGAKFSANARVHASILSLYDSMRLKQPKIEGKNASWSAVQTKLKTSIADASAKGGQVVLLTNTLASPSTEKLIGEFIAKNPNAKHVIYDAVSESPALDAFEMVYGERALVDYDFSKASLIVSVGADFLGDWQGGGYGAGYAQGRIPKAGKMSRHFQLEANMTLSGAAADKRVPMSVANQKQSLVHIYNVVTGSSVSVSLDEKFKVEVNKAAQQLKAAGSRGVLVSGIQDKNAQLLVLAINKALASESFNTSGVRQIRKGSNEKVAQLVADMKSGAVHTLIMSGVNPVYTLADTVAFQEGLKKVKTSVAFSLKEDETALLSTVAAAAPHYLESWNDLSLTKGTYSITQPTIRPLFDTMQFQDVLMALNGTVGTFYDYIKGNSGSIISGSTWNKVLHDGVFVGGIPAATAGSADYSAAASTLATSKKSDSLELVLYTKTGLGDGQQANNPWLQEFPDPITRVSWDNYLTVSNADAAKYELSNEIVANGGLNGSYATITTADGLKLENVPVIVQPGQAVGTVGLALGYGRKAALKEEMMVGLNAYSLYKGFSNVQSITLTKAGGEHEFACVQGQKTLMGRGDIIKETSLEIFNTKDAHVWNEVAVVSLDHMEVEATKVDLWDSFDRSTGHHFNLSIDLNACTGCGACVIACHAENNVPVVGKAEVRRSRDMHWLRIDRYYSSESTFEEDNEKKENLNGLDLGGFIAGDEETKGTLGGFRKMEKAGDNPQVSFQPVMCQHCNHAPCETVCPVAATSHSRQGQNHMAYNRCVGTRYCANNCPYKVRRFNWFLYNKNTEFDYHMNDDLGRMVLNPDVNVRSRGVMEKCSMCIQMTQATILKAKREGRSIVDGEFQTACSNACSTGAMVFGDVNDKEAAVTKLASDERMYHLLEHVGTKPNVIYHVKVRNT</sequence>
<gene>
    <name evidence="2" type="ORF">H8R26_02750</name>
</gene>
<reference evidence="2 3" key="1">
    <citation type="submission" date="2020-08" db="EMBL/GenBank/DDBJ databases">
        <title>Description of novel Flavobacterium F-400 isolate.</title>
        <authorList>
            <person name="Saticioglu I."/>
            <person name="Duman M."/>
            <person name="Altun S."/>
        </authorList>
    </citation>
    <scope>NUCLEOTIDE SEQUENCE [LARGE SCALE GENOMIC DNA]</scope>
    <source>
        <strain evidence="2 3">F-400</strain>
    </source>
</reference>
<dbReference type="PANTHER" id="PTHR42783:SF3">
    <property type="entry name" value="GLUTAMATE SYNTHASE [NADPH] SMALL CHAIN-RELATED"/>
    <property type="match status" value="1"/>
</dbReference>
<name>A0ABR7JCV6_9FLAO</name>
<dbReference type="InterPro" id="IPR030948">
    <property type="entry name" value="TAT_var_transloc_signal_dom"/>
</dbReference>
<feature type="domain" description="4Fe-4S ferredoxin-type" evidence="1">
    <location>
        <begin position="883"/>
        <end position="912"/>
    </location>
</feature>
<keyword evidence="3" id="KW-1185">Reference proteome</keyword>
<dbReference type="CDD" id="cd10551">
    <property type="entry name" value="PsrB"/>
    <property type="match status" value="1"/>
</dbReference>
<feature type="domain" description="4Fe-4S ferredoxin-type" evidence="1">
    <location>
        <begin position="755"/>
        <end position="785"/>
    </location>
</feature>
<dbReference type="InterPro" id="IPR017896">
    <property type="entry name" value="4Fe4S_Fe-S-bd"/>
</dbReference>
<dbReference type="RefSeq" id="WP_166133043.1">
    <property type="nucleotide sequence ID" value="NZ_JAAOBY010000001.1"/>
</dbReference>
<evidence type="ECO:0000313" key="2">
    <source>
        <dbReference type="EMBL" id="MBC5862332.1"/>
    </source>
</evidence>